<dbReference type="EMBL" id="AP011770">
    <property type="protein sequence ID" value="BAL57222.1"/>
    <property type="molecule type" value="Genomic_DNA"/>
</dbReference>
<gene>
    <name evidence="4" type="ORF">HGMM_F48D12C21</name>
    <name evidence="5" type="ORF">HGMM_F54B02C05</name>
</gene>
<sequence>MIRRSTWILLFLFFAIIGFGWYLNQRKQTQAAQATPTTGLEYLLPSDAGVVTGLKIEGKDASIELRRNAENKWEIVLPNAAEADQGMVEAGITQLSTLRVLGRVEIDLELVNLKTPDYKVSVTYSNGQTYTFDVGAVTPINTGYYVRRSDGSVVVVSKVGLDSLLRLLSNPPYPPTPTPEFTPTPTSEGAPPSPTP</sequence>
<keyword evidence="2" id="KW-0472">Membrane</keyword>
<proteinExistence type="predicted"/>
<feature type="region of interest" description="Disordered" evidence="1">
    <location>
        <begin position="170"/>
        <end position="196"/>
    </location>
</feature>
<feature type="compositionally biased region" description="Pro residues" evidence="1">
    <location>
        <begin position="171"/>
        <end position="182"/>
    </location>
</feature>
<evidence type="ECO:0000256" key="2">
    <source>
        <dbReference type="SAM" id="Phobius"/>
    </source>
</evidence>
<reference evidence="5" key="2">
    <citation type="journal article" date="2012" name="PLoS ONE">
        <title>A Deeply Branching Thermophilic Bacterium with an Ancient Acetyl-CoA Pathway Dominates a Subsurface Ecosystem.</title>
        <authorList>
            <person name="Takami H."/>
            <person name="Noguchi H."/>
            <person name="Takaki Y."/>
            <person name="Uchiyama I."/>
            <person name="Toyoda A."/>
            <person name="Nishi S."/>
            <person name="Chee G.-J."/>
            <person name="Arai W."/>
            <person name="Nunoura T."/>
            <person name="Itoh T."/>
            <person name="Hattori M."/>
            <person name="Takai K."/>
        </authorList>
    </citation>
    <scope>NUCLEOTIDE SEQUENCE</scope>
</reference>
<reference evidence="5" key="1">
    <citation type="journal article" date="2005" name="Environ. Microbiol.">
        <title>Genetic and functional properties of uncultivated thermophilic crenarchaeotes from a subsurface gold mine as revealed by analysis of genome fragments.</title>
        <authorList>
            <person name="Nunoura T."/>
            <person name="Hirayama H."/>
            <person name="Takami H."/>
            <person name="Oida H."/>
            <person name="Nishi S."/>
            <person name="Shimamura S."/>
            <person name="Suzuki Y."/>
            <person name="Inagaki F."/>
            <person name="Takai K."/>
            <person name="Nealson K.H."/>
            <person name="Horikoshi K."/>
        </authorList>
    </citation>
    <scope>NUCLEOTIDE SEQUENCE</scope>
</reference>
<organism evidence="5">
    <name type="scientific">uncultured Chloroflexota bacterium</name>
    <dbReference type="NCBI Taxonomy" id="166587"/>
    <lineage>
        <taxon>Bacteria</taxon>
        <taxon>Bacillati</taxon>
        <taxon>Chloroflexota</taxon>
        <taxon>environmental samples</taxon>
    </lineage>
</organism>
<keyword evidence="2" id="KW-0812">Transmembrane</keyword>
<feature type="transmembrane region" description="Helical" evidence="2">
    <location>
        <begin position="7"/>
        <end position="23"/>
    </location>
</feature>
<evidence type="ECO:0000313" key="4">
    <source>
        <dbReference type="EMBL" id="BAL57222.1"/>
    </source>
</evidence>
<dbReference type="InterPro" id="IPR025641">
    <property type="entry name" value="DUF4340"/>
</dbReference>
<dbReference type="Pfam" id="PF14238">
    <property type="entry name" value="DUF4340"/>
    <property type="match status" value="1"/>
</dbReference>
<protein>
    <recommendedName>
        <fullName evidence="3">DUF4340 domain-containing protein</fullName>
    </recommendedName>
</protein>
<feature type="domain" description="DUF4340" evidence="3">
    <location>
        <begin position="73"/>
        <end position="159"/>
    </location>
</feature>
<evidence type="ECO:0000313" key="5">
    <source>
        <dbReference type="EMBL" id="BAL58040.1"/>
    </source>
</evidence>
<dbReference type="AlphaFoldDB" id="H5SPF4"/>
<accession>H5SPF4</accession>
<evidence type="ECO:0000256" key="1">
    <source>
        <dbReference type="SAM" id="MobiDB-lite"/>
    </source>
</evidence>
<evidence type="ECO:0000259" key="3">
    <source>
        <dbReference type="Pfam" id="PF14238"/>
    </source>
</evidence>
<dbReference type="EMBL" id="AP011792">
    <property type="protein sequence ID" value="BAL58040.1"/>
    <property type="molecule type" value="Genomic_DNA"/>
</dbReference>
<name>H5SPF4_9CHLR</name>
<keyword evidence="2" id="KW-1133">Transmembrane helix</keyword>